<organism evidence="2 3">
    <name type="scientific">Strongyloides papillosus</name>
    <name type="common">Intestinal threadworm</name>
    <dbReference type="NCBI Taxonomy" id="174720"/>
    <lineage>
        <taxon>Eukaryota</taxon>
        <taxon>Metazoa</taxon>
        <taxon>Ecdysozoa</taxon>
        <taxon>Nematoda</taxon>
        <taxon>Chromadorea</taxon>
        <taxon>Rhabditida</taxon>
        <taxon>Tylenchina</taxon>
        <taxon>Panagrolaimomorpha</taxon>
        <taxon>Strongyloidoidea</taxon>
        <taxon>Strongyloididae</taxon>
        <taxon>Strongyloides</taxon>
    </lineage>
</organism>
<protein>
    <submittedName>
        <fullName evidence="3">Uncharacterized protein</fullName>
    </submittedName>
</protein>
<feature type="region of interest" description="Disordered" evidence="1">
    <location>
        <begin position="163"/>
        <end position="187"/>
    </location>
</feature>
<dbReference type="WBParaSite" id="SPAL_0000889100.1">
    <property type="protein sequence ID" value="SPAL_0000889100.1"/>
    <property type="gene ID" value="SPAL_0000889100"/>
</dbReference>
<evidence type="ECO:0000313" key="2">
    <source>
        <dbReference type="Proteomes" id="UP000046392"/>
    </source>
</evidence>
<evidence type="ECO:0000256" key="1">
    <source>
        <dbReference type="SAM" id="MobiDB-lite"/>
    </source>
</evidence>
<sequence length="187" mass="20577">MSIISNEASTSLTSRQSVNKDEREKIKKKTDLFLGKTIQDMIDLINDNGSINECEIKLKKCGSKKIVKFEINAGNQKLQQNKKYFSDSQSKSTHYVTSDGKSLLSSKSQSILPSKNKNDPRNRLTNTSISDCRCGCINGKNLTSFTSTNSSDFNSDIFSATTESSGESSLYSSSTNSFGIKSGKLHK</sequence>
<proteinExistence type="predicted"/>
<dbReference type="AlphaFoldDB" id="A0A0N5BSP9"/>
<accession>A0A0N5BSP9</accession>
<keyword evidence="2" id="KW-1185">Reference proteome</keyword>
<feature type="compositionally biased region" description="Polar residues" evidence="1">
    <location>
        <begin position="1"/>
        <end position="17"/>
    </location>
</feature>
<feature type="compositionally biased region" description="Low complexity" evidence="1">
    <location>
        <begin position="163"/>
        <end position="177"/>
    </location>
</feature>
<dbReference type="Proteomes" id="UP000046392">
    <property type="component" value="Unplaced"/>
</dbReference>
<reference evidence="3" key="1">
    <citation type="submission" date="2017-02" db="UniProtKB">
        <authorList>
            <consortium name="WormBaseParasite"/>
        </authorList>
    </citation>
    <scope>IDENTIFICATION</scope>
</reference>
<evidence type="ECO:0000313" key="3">
    <source>
        <dbReference type="WBParaSite" id="SPAL_0000889100.1"/>
    </source>
</evidence>
<name>A0A0N5BSP9_STREA</name>
<feature type="region of interest" description="Disordered" evidence="1">
    <location>
        <begin position="1"/>
        <end position="24"/>
    </location>
</feature>